<evidence type="ECO:0000256" key="6">
    <source>
        <dbReference type="ARBA" id="ARBA00023601"/>
    </source>
</evidence>
<reference evidence="7" key="1">
    <citation type="journal article" date="2015" name="Nature">
        <title>Complex archaea that bridge the gap between prokaryotes and eukaryotes.</title>
        <authorList>
            <person name="Spang A."/>
            <person name="Saw J.H."/>
            <person name="Jorgensen S.L."/>
            <person name="Zaremba-Niedzwiedzka K."/>
            <person name="Martijn J."/>
            <person name="Lind A.E."/>
            <person name="van Eijk R."/>
            <person name="Schleper C."/>
            <person name="Guy L."/>
            <person name="Ettema T.J."/>
        </authorList>
    </citation>
    <scope>NUCLEOTIDE SEQUENCE</scope>
</reference>
<dbReference type="NCBIfam" id="TIGR04085">
    <property type="entry name" value="rSAM_more_4Fe4S"/>
    <property type="match status" value="1"/>
</dbReference>
<keyword evidence="4" id="KW-0408">Iron</keyword>
<name>A0A0F9XCT1_9ZZZZ</name>
<dbReference type="InterPro" id="IPR058240">
    <property type="entry name" value="rSAM_sf"/>
</dbReference>
<dbReference type="InterPro" id="IPR023885">
    <property type="entry name" value="4Fe4S-binding_SPASM_dom"/>
</dbReference>
<evidence type="ECO:0000256" key="3">
    <source>
        <dbReference type="ARBA" id="ARBA00022723"/>
    </source>
</evidence>
<evidence type="ECO:0000256" key="1">
    <source>
        <dbReference type="ARBA" id="ARBA00001966"/>
    </source>
</evidence>
<accession>A0A0F9XCT1</accession>
<dbReference type="PANTHER" id="PTHR43273:SF3">
    <property type="entry name" value="ANAEROBIC SULFATASE-MATURATING ENZYME HOMOLOG ASLB-RELATED"/>
    <property type="match status" value="1"/>
</dbReference>
<dbReference type="AlphaFoldDB" id="A0A0F9XCT1"/>
<evidence type="ECO:0008006" key="8">
    <source>
        <dbReference type="Google" id="ProtNLM"/>
    </source>
</evidence>
<dbReference type="PANTHER" id="PTHR43273">
    <property type="entry name" value="ANAEROBIC SULFATASE-MATURATING ENZYME HOMOLOG ASLB-RELATED"/>
    <property type="match status" value="1"/>
</dbReference>
<organism evidence="7">
    <name type="scientific">marine sediment metagenome</name>
    <dbReference type="NCBI Taxonomy" id="412755"/>
    <lineage>
        <taxon>unclassified sequences</taxon>
        <taxon>metagenomes</taxon>
        <taxon>ecological metagenomes</taxon>
    </lineage>
</organism>
<dbReference type="InterPro" id="IPR013785">
    <property type="entry name" value="Aldolase_TIM"/>
</dbReference>
<proteinExistence type="inferred from homology"/>
<dbReference type="InterPro" id="IPR007197">
    <property type="entry name" value="rSAM"/>
</dbReference>
<dbReference type="SFLD" id="SFLDS00029">
    <property type="entry name" value="Radical_SAM"/>
    <property type="match status" value="1"/>
</dbReference>
<keyword evidence="2" id="KW-0949">S-adenosyl-L-methionine</keyword>
<dbReference type="SFLD" id="SFLDG01067">
    <property type="entry name" value="SPASM/twitch_domain_containing"/>
    <property type="match status" value="1"/>
</dbReference>
<comment type="cofactor">
    <cofactor evidence="1">
        <name>[4Fe-4S] cluster</name>
        <dbReference type="ChEBI" id="CHEBI:49883"/>
    </cofactor>
</comment>
<sequence>MHSAKPLTVHIRLTKACNADCSYCSSWQGSPDARMSPAELRRALEFVLSTCWDALGVRPTHITAQFVGGEISSIPLAELKEHVQVVEQVCAQHGMSVIAGAQSNLILTERKAVQLYDLFSGRLGTSIDLESDKRTVAGDAERYRVIWKTSDSYLRKRRSPPGAIFVVEPGGAPAAKRHMLEAARSARALTLRPVFTGGIKTVTVNSGPDFASVFTELFDTWFMRLPIIVEPFFQLLESRLTELESSTAASNSSCAFQSDCTQKSINIDPNGDLHVCLEMADAGFPAIGNALRGEWFHDAISVYSSRKENLSQDCIDCPYLASCRGGCMYESIAQGHGVHGKSDYCSTWKAIFGRIDTALQEYGVDAVREWALRLATRHENLRCEGVAKSILQA</sequence>
<protein>
    <recommendedName>
        <fullName evidence="8">Radical SAM core domain-containing protein</fullName>
    </recommendedName>
</protein>
<gene>
    <name evidence="7" type="ORF">LCGC14_0236950</name>
</gene>
<comment type="caution">
    <text evidence="7">The sequence shown here is derived from an EMBL/GenBank/DDBJ whole genome shotgun (WGS) entry which is preliminary data.</text>
</comment>
<evidence type="ECO:0000256" key="5">
    <source>
        <dbReference type="ARBA" id="ARBA00023014"/>
    </source>
</evidence>
<dbReference type="CDD" id="cd01335">
    <property type="entry name" value="Radical_SAM"/>
    <property type="match status" value="1"/>
</dbReference>
<evidence type="ECO:0000256" key="4">
    <source>
        <dbReference type="ARBA" id="ARBA00023004"/>
    </source>
</evidence>
<keyword evidence="3" id="KW-0479">Metal-binding</keyword>
<dbReference type="Gene3D" id="3.20.20.70">
    <property type="entry name" value="Aldolase class I"/>
    <property type="match status" value="1"/>
</dbReference>
<evidence type="ECO:0000313" key="7">
    <source>
        <dbReference type="EMBL" id="KKN89563.1"/>
    </source>
</evidence>
<evidence type="ECO:0000256" key="2">
    <source>
        <dbReference type="ARBA" id="ARBA00022691"/>
    </source>
</evidence>
<dbReference type="GO" id="GO:0051536">
    <property type="term" value="F:iron-sulfur cluster binding"/>
    <property type="evidence" value="ECO:0007669"/>
    <property type="project" value="UniProtKB-KW"/>
</dbReference>
<dbReference type="InterPro" id="IPR023867">
    <property type="entry name" value="Sulphatase_maturase_rSAM"/>
</dbReference>
<dbReference type="EMBL" id="LAZR01000117">
    <property type="protein sequence ID" value="KKN89563.1"/>
    <property type="molecule type" value="Genomic_DNA"/>
</dbReference>
<comment type="similarity">
    <text evidence="6">Belongs to the radical SAM superfamily. Anaerobic sulfatase-maturating enzyme family.</text>
</comment>
<dbReference type="GO" id="GO:0046872">
    <property type="term" value="F:metal ion binding"/>
    <property type="evidence" value="ECO:0007669"/>
    <property type="project" value="UniProtKB-KW"/>
</dbReference>
<keyword evidence="5" id="KW-0411">Iron-sulfur</keyword>
<dbReference type="SUPFAM" id="SSF102114">
    <property type="entry name" value="Radical SAM enzymes"/>
    <property type="match status" value="1"/>
</dbReference>
<dbReference type="GO" id="GO:0016491">
    <property type="term" value="F:oxidoreductase activity"/>
    <property type="evidence" value="ECO:0007669"/>
    <property type="project" value="InterPro"/>
</dbReference>